<dbReference type="RefSeq" id="WP_254760481.1">
    <property type="nucleotide sequence ID" value="NZ_JANCLT010000012.1"/>
</dbReference>
<evidence type="ECO:0000259" key="4">
    <source>
        <dbReference type="Pfam" id="PF04586"/>
    </source>
</evidence>
<dbReference type="InterPro" id="IPR006433">
    <property type="entry name" value="Prohead_protease"/>
</dbReference>
<evidence type="ECO:0000256" key="1">
    <source>
        <dbReference type="ARBA" id="ARBA00022612"/>
    </source>
</evidence>
<evidence type="ECO:0000256" key="2">
    <source>
        <dbReference type="ARBA" id="ARBA00022670"/>
    </source>
</evidence>
<keyword evidence="6" id="KW-1185">Reference proteome</keyword>
<dbReference type="EMBL" id="JANCLT010000012">
    <property type="protein sequence ID" value="MCP8970565.1"/>
    <property type="molecule type" value="Genomic_DNA"/>
</dbReference>
<protein>
    <submittedName>
        <fullName evidence="5">HK97 family phage prohead protease</fullName>
    </submittedName>
</protein>
<gene>
    <name evidence="5" type="ORF">NK662_18770</name>
</gene>
<evidence type="ECO:0000256" key="3">
    <source>
        <dbReference type="ARBA" id="ARBA00022801"/>
    </source>
</evidence>
<evidence type="ECO:0000313" key="6">
    <source>
        <dbReference type="Proteomes" id="UP001156102"/>
    </source>
</evidence>
<feature type="domain" description="Prohead serine protease" evidence="4">
    <location>
        <begin position="26"/>
        <end position="174"/>
    </location>
</feature>
<dbReference type="Pfam" id="PF04586">
    <property type="entry name" value="Peptidase_S78"/>
    <property type="match status" value="1"/>
</dbReference>
<organism evidence="5 6">
    <name type="scientific">Ectobacillus ponti</name>
    <dbReference type="NCBI Taxonomy" id="2961894"/>
    <lineage>
        <taxon>Bacteria</taxon>
        <taxon>Bacillati</taxon>
        <taxon>Bacillota</taxon>
        <taxon>Bacilli</taxon>
        <taxon>Bacillales</taxon>
        <taxon>Bacillaceae</taxon>
        <taxon>Ectobacillus</taxon>
    </lineage>
</organism>
<keyword evidence="3" id="KW-0378">Hydrolase</keyword>
<reference evidence="5" key="1">
    <citation type="submission" date="2022-07" db="EMBL/GenBank/DDBJ databases">
        <authorList>
            <person name="Li W.-J."/>
            <person name="Deng Q.-Q."/>
        </authorList>
    </citation>
    <scope>NUCLEOTIDE SEQUENCE</scope>
    <source>
        <strain evidence="5">SYSU M60031</strain>
    </source>
</reference>
<dbReference type="Proteomes" id="UP001156102">
    <property type="component" value="Unassembled WGS sequence"/>
</dbReference>
<accession>A0AA41XBT2</accession>
<dbReference type="GO" id="GO:0006508">
    <property type="term" value="P:proteolysis"/>
    <property type="evidence" value="ECO:0007669"/>
    <property type="project" value="UniProtKB-KW"/>
</dbReference>
<evidence type="ECO:0000313" key="5">
    <source>
        <dbReference type="EMBL" id="MCP8970565.1"/>
    </source>
</evidence>
<sequence>MKLEKRTLTISDLEIREMEGNDGDEGAQAPVISGYAALYNSESELLYGFFREVIRPGAFDSSINGDIRCLFNHDSSYVLGRTASGTLQLRSDAKGLFFSVTPPDATWAEDLQQSIKRGDINQMSFGFTTEDDKWEDLEDGTTLRELLDVNLLEVSIVTFPAYTSTSASVRSAEEIEDEAIRKQFEQRHQHQGSSRFFEFQLKLMKMGD</sequence>
<comment type="caution">
    <text evidence="5">The sequence shown here is derived from an EMBL/GenBank/DDBJ whole genome shotgun (WGS) entry which is preliminary data.</text>
</comment>
<dbReference type="NCBIfam" id="TIGR01543">
    <property type="entry name" value="proheadase_HK97"/>
    <property type="match status" value="1"/>
</dbReference>
<name>A0AA41XBT2_9BACI</name>
<dbReference type="GO" id="GO:0008233">
    <property type="term" value="F:peptidase activity"/>
    <property type="evidence" value="ECO:0007669"/>
    <property type="project" value="UniProtKB-KW"/>
</dbReference>
<proteinExistence type="predicted"/>
<dbReference type="InterPro" id="IPR054613">
    <property type="entry name" value="Peptidase_S78_dom"/>
</dbReference>
<dbReference type="AlphaFoldDB" id="A0AA41XBT2"/>
<keyword evidence="2 5" id="KW-0645">Protease</keyword>
<keyword evidence="1" id="KW-1188">Viral release from host cell</keyword>